<organism evidence="8">
    <name type="scientific">Osedax mucofloris</name>
    <name type="common">Bone-eating snot-flower worm</name>
    <name type="synonym">Zombie worm</name>
    <dbReference type="NCBI Taxonomy" id="326170"/>
    <lineage>
        <taxon>Eukaryota</taxon>
        <taxon>Metazoa</taxon>
        <taxon>Spiralia</taxon>
        <taxon>Lophotrochozoa</taxon>
        <taxon>Annelida</taxon>
        <taxon>Polychaeta</taxon>
        <taxon>Sedentaria</taxon>
        <taxon>Canalipalpata</taxon>
        <taxon>Sabellida</taxon>
        <taxon>Siboglinidae</taxon>
        <taxon>Osedax</taxon>
    </lineage>
</organism>
<dbReference type="AlphaFoldDB" id="A0A0S2MLM7"/>
<dbReference type="InterPro" id="IPR000971">
    <property type="entry name" value="Globin"/>
</dbReference>
<evidence type="ECO:0000256" key="4">
    <source>
        <dbReference type="ARBA" id="ARBA00023004"/>
    </source>
</evidence>
<evidence type="ECO:0000256" key="5">
    <source>
        <dbReference type="RuleBase" id="RU000356"/>
    </source>
</evidence>
<keyword evidence="4" id="KW-0408">Iron</keyword>
<dbReference type="Pfam" id="PF00042">
    <property type="entry name" value="Globin"/>
    <property type="match status" value="1"/>
</dbReference>
<keyword evidence="1 5" id="KW-0813">Transport</keyword>
<dbReference type="SUPFAM" id="SSF46458">
    <property type="entry name" value="Globin-like"/>
    <property type="match status" value="1"/>
</dbReference>
<accession>A0A0S2MLM7</accession>
<sequence>SHKIDLAAMLSSRISLYAGALLLLVTIGCQAESFQICSFDDAENVVQQWNVLSHSGDGAHSLLETGQEIFRILFEKAPGAVQLFNRVDGGNLYGPTFGAHILRVFNGLDILINKLHNKQALIALLNHLDERHIVRPGVTKGGFNLLQSVLFENLPIVMNNFDVDSWENCLGPLFKGMSKSLP</sequence>
<dbReference type="EMBL" id="KT166962">
    <property type="protein sequence ID" value="ALO75573.1"/>
    <property type="molecule type" value="mRNA"/>
</dbReference>
<keyword evidence="5" id="KW-0561">Oxygen transport</keyword>
<dbReference type="InterPro" id="IPR044399">
    <property type="entry name" value="Mb-like_M"/>
</dbReference>
<feature type="non-terminal residue" evidence="8">
    <location>
        <position position="1"/>
    </location>
</feature>
<feature type="domain" description="Globin" evidence="7">
    <location>
        <begin position="36"/>
        <end position="182"/>
    </location>
</feature>
<dbReference type="GO" id="GO:0019825">
    <property type="term" value="F:oxygen binding"/>
    <property type="evidence" value="ECO:0007669"/>
    <property type="project" value="InterPro"/>
</dbReference>
<evidence type="ECO:0000256" key="1">
    <source>
        <dbReference type="ARBA" id="ARBA00022448"/>
    </source>
</evidence>
<dbReference type="Gene3D" id="1.10.490.10">
    <property type="entry name" value="Globins"/>
    <property type="match status" value="1"/>
</dbReference>
<dbReference type="GO" id="GO:0020037">
    <property type="term" value="F:heme binding"/>
    <property type="evidence" value="ECO:0007669"/>
    <property type="project" value="InterPro"/>
</dbReference>
<protein>
    <submittedName>
        <fullName evidence="8">Hemoglobin subunit B1</fullName>
    </submittedName>
</protein>
<evidence type="ECO:0000256" key="3">
    <source>
        <dbReference type="ARBA" id="ARBA00022723"/>
    </source>
</evidence>
<reference evidence="8" key="1">
    <citation type="submission" date="2015-06" db="EMBL/GenBank/DDBJ databases">
        <title>Evolution of Sulfur Binding in Hemoglobin in Siboglinidae (Annelida) with Special Reference to Bone Eating Worms, Osedax.</title>
        <authorList>
            <person name="Waits D.S."/>
            <person name="Santos S.R."/>
            <person name="Thornhill D.J."/>
            <person name="Li Y."/>
            <person name="Halanych K.M."/>
        </authorList>
    </citation>
    <scope>NUCLEOTIDE SEQUENCE</scope>
</reference>
<keyword evidence="6" id="KW-0732">Signal</keyword>
<dbReference type="CDD" id="cd01040">
    <property type="entry name" value="Mb-like"/>
    <property type="match status" value="1"/>
</dbReference>
<dbReference type="InterPro" id="IPR012292">
    <property type="entry name" value="Globin/Proto"/>
</dbReference>
<name>A0A0S2MLM7_OSEMU</name>
<dbReference type="GO" id="GO:0046872">
    <property type="term" value="F:metal ion binding"/>
    <property type="evidence" value="ECO:0007669"/>
    <property type="project" value="UniProtKB-KW"/>
</dbReference>
<dbReference type="InterPro" id="IPR009050">
    <property type="entry name" value="Globin-like_sf"/>
</dbReference>
<proteinExistence type="evidence at transcript level"/>
<dbReference type="PROSITE" id="PS01033">
    <property type="entry name" value="GLOBIN"/>
    <property type="match status" value="1"/>
</dbReference>
<keyword evidence="2 5" id="KW-0349">Heme</keyword>
<evidence type="ECO:0000256" key="6">
    <source>
        <dbReference type="SAM" id="SignalP"/>
    </source>
</evidence>
<comment type="similarity">
    <text evidence="5">Belongs to the globin family.</text>
</comment>
<feature type="chain" id="PRO_5006602521" evidence="6">
    <location>
        <begin position="32"/>
        <end position="182"/>
    </location>
</feature>
<dbReference type="GO" id="GO:0005344">
    <property type="term" value="F:oxygen carrier activity"/>
    <property type="evidence" value="ECO:0007669"/>
    <property type="project" value="UniProtKB-KW"/>
</dbReference>
<evidence type="ECO:0000313" key="8">
    <source>
        <dbReference type="EMBL" id="ALO75573.1"/>
    </source>
</evidence>
<evidence type="ECO:0000256" key="2">
    <source>
        <dbReference type="ARBA" id="ARBA00022617"/>
    </source>
</evidence>
<feature type="signal peptide" evidence="6">
    <location>
        <begin position="1"/>
        <end position="31"/>
    </location>
</feature>
<evidence type="ECO:0000259" key="7">
    <source>
        <dbReference type="PROSITE" id="PS01033"/>
    </source>
</evidence>
<keyword evidence="3" id="KW-0479">Metal-binding</keyword>